<reference evidence="5" key="2">
    <citation type="journal article" date="2023" name="Microbiol Resour">
        <title>Decontamination and Annotation of the Draft Genome Sequence of the Oomycete Lagenidium giganteum ARSEF 373.</title>
        <authorList>
            <person name="Morgan W.R."/>
            <person name="Tartar A."/>
        </authorList>
    </citation>
    <scope>NUCLEOTIDE SEQUENCE</scope>
    <source>
        <strain evidence="5">ARSEF 373</strain>
    </source>
</reference>
<evidence type="ECO:0000256" key="2">
    <source>
        <dbReference type="ARBA" id="ARBA00022723"/>
    </source>
</evidence>
<dbReference type="AlphaFoldDB" id="A0AAV2Z2W8"/>
<dbReference type="SUPFAM" id="SSF55811">
    <property type="entry name" value="Nudix"/>
    <property type="match status" value="1"/>
</dbReference>
<protein>
    <recommendedName>
        <fullName evidence="7">Nudix hydrolase domain-containing protein</fullName>
    </recommendedName>
</protein>
<evidence type="ECO:0000256" key="1">
    <source>
        <dbReference type="ARBA" id="ARBA00001946"/>
    </source>
</evidence>
<proteinExistence type="predicted"/>
<accession>A0AAV2Z2W8</accession>
<evidence type="ECO:0000256" key="3">
    <source>
        <dbReference type="ARBA" id="ARBA00022801"/>
    </source>
</evidence>
<dbReference type="PANTHER" id="PTHR31835">
    <property type="entry name" value="URIDINE DIPHOSPHATE GLUCOSE PYROPHOSPHATASE"/>
    <property type="match status" value="1"/>
</dbReference>
<dbReference type="Proteomes" id="UP001146120">
    <property type="component" value="Unassembled WGS sequence"/>
</dbReference>
<keyword evidence="4" id="KW-0460">Magnesium</keyword>
<evidence type="ECO:0000256" key="4">
    <source>
        <dbReference type="ARBA" id="ARBA00022842"/>
    </source>
</evidence>
<dbReference type="GO" id="GO:0052751">
    <property type="term" value="F:GDP-mannose hydrolase activity"/>
    <property type="evidence" value="ECO:0007669"/>
    <property type="project" value="TreeGrafter"/>
</dbReference>
<dbReference type="GO" id="GO:0046872">
    <property type="term" value="F:metal ion binding"/>
    <property type="evidence" value="ECO:0007669"/>
    <property type="project" value="UniProtKB-KW"/>
</dbReference>
<evidence type="ECO:0000313" key="5">
    <source>
        <dbReference type="EMBL" id="DBA00399.1"/>
    </source>
</evidence>
<reference evidence="5" key="1">
    <citation type="submission" date="2022-11" db="EMBL/GenBank/DDBJ databases">
        <authorList>
            <person name="Morgan W.R."/>
            <person name="Tartar A."/>
        </authorList>
    </citation>
    <scope>NUCLEOTIDE SEQUENCE</scope>
    <source>
        <strain evidence="5">ARSEF 373</strain>
    </source>
</reference>
<keyword evidence="3" id="KW-0378">Hydrolase</keyword>
<keyword evidence="6" id="KW-1185">Reference proteome</keyword>
<gene>
    <name evidence="5" type="ORF">N0F65_012930</name>
</gene>
<keyword evidence="2" id="KW-0479">Metal-binding</keyword>
<comment type="caution">
    <text evidence="5">The sequence shown here is derived from an EMBL/GenBank/DDBJ whole genome shotgun (WGS) entry which is preliminary data.</text>
</comment>
<evidence type="ECO:0000313" key="6">
    <source>
        <dbReference type="Proteomes" id="UP001146120"/>
    </source>
</evidence>
<comment type="cofactor">
    <cofactor evidence="1">
        <name>Mg(2+)</name>
        <dbReference type="ChEBI" id="CHEBI:18420"/>
    </cofactor>
</comment>
<dbReference type="EMBL" id="DAKRPA010000064">
    <property type="protein sequence ID" value="DBA00399.1"/>
    <property type="molecule type" value="Genomic_DNA"/>
</dbReference>
<name>A0AAV2Z2W8_9STRA</name>
<dbReference type="InterPro" id="IPR015797">
    <property type="entry name" value="NUDIX_hydrolase-like_dom_sf"/>
</dbReference>
<dbReference type="PANTHER" id="PTHR31835:SF1">
    <property type="entry name" value="URIDINE DIPHOSPHATE GLUCOSE PYROPHOSPHATASE NUDT22"/>
    <property type="match status" value="1"/>
</dbReference>
<sequence>MRLPLTRLMTFRTTSFLCGGGHNGASGSTAVMPVHQRDTRIRLSPLFSRKPHPDAAIEASFESIWADAVAANPRIFNASKFRLHEWVWSSTAAGALSPSSSSMAQSASAAATPLQLELSLGLTDYKTYLTTCCSTHVTRLLRDGQALHQDAYAFLSRKVGVSGVVETSNGHLAFIRRSRAVGVYQGLFDTPGGHPEPSHIGLDTTLLEALSQPGNESKQQQTETAATQELFASISNEVHEEINVSMDNLEPPLLLGMVLQAESATPSFAFHIRCRQTAAQLRESYAQGPKDRFESSHLELIASHQLLDETQAAPLMQQFTPAAQGSIELWTRWRQGHQS</sequence>
<evidence type="ECO:0008006" key="7">
    <source>
        <dbReference type="Google" id="ProtNLM"/>
    </source>
</evidence>
<dbReference type="InterPro" id="IPR055295">
    <property type="entry name" value="NUDT22/NUDT9-like"/>
</dbReference>
<organism evidence="5 6">
    <name type="scientific">Lagenidium giganteum</name>
    <dbReference type="NCBI Taxonomy" id="4803"/>
    <lineage>
        <taxon>Eukaryota</taxon>
        <taxon>Sar</taxon>
        <taxon>Stramenopiles</taxon>
        <taxon>Oomycota</taxon>
        <taxon>Peronosporomycetes</taxon>
        <taxon>Pythiales</taxon>
        <taxon>Pythiaceae</taxon>
    </lineage>
</organism>